<dbReference type="InterPro" id="IPR023346">
    <property type="entry name" value="Lysozyme-like_dom_sf"/>
</dbReference>
<gene>
    <name evidence="1" type="ORF">Xish_01859</name>
</gene>
<protein>
    <submittedName>
        <fullName evidence="1">Uncharacterized protein</fullName>
    </submittedName>
</protein>
<organism evidence="1 2">
    <name type="scientific">Xenorhabdus ishibashii</name>
    <dbReference type="NCBI Taxonomy" id="1034471"/>
    <lineage>
        <taxon>Bacteria</taxon>
        <taxon>Pseudomonadati</taxon>
        <taxon>Pseudomonadota</taxon>
        <taxon>Gammaproteobacteria</taxon>
        <taxon>Enterobacterales</taxon>
        <taxon>Morganellaceae</taxon>
        <taxon>Xenorhabdus</taxon>
    </lineage>
</organism>
<comment type="caution">
    <text evidence="1">The sequence shown here is derived from an EMBL/GenBank/DDBJ whole genome shotgun (WGS) entry which is preliminary data.</text>
</comment>
<name>A0A2D0KGS9_9GAMM</name>
<dbReference type="SUPFAM" id="SSF53955">
    <property type="entry name" value="Lysozyme-like"/>
    <property type="match status" value="1"/>
</dbReference>
<sequence>MNQGFNRFGITTCRGKAHFLAQICHESGGLSVTKEGGGENKSYNPWYGRGLMQLTYRDTYSSYGRYIGENVTSSKQDRDKLLSSPHSVLSAFWFYNVYKNVSSSAGDDDFNKVTALINGGFNGYNDRLDYLKKAIRVFKAGHLNQLLNNDRFEFNGSSIYNYKVYSFAWGLWHDPDTRQQGSTKDRDEALKGYERVRELITANPFRTEQLSRKMYGIENRNLLNYINRRIMMLKGRDNAMEEERENMGEKGRMRRRK</sequence>
<dbReference type="Gene3D" id="1.10.530.10">
    <property type="match status" value="1"/>
</dbReference>
<reference evidence="1 2" key="1">
    <citation type="journal article" date="2017" name="Nat. Microbiol.">
        <title>Natural product diversity associated with the nematode symbionts Photorhabdus and Xenorhabdus.</title>
        <authorList>
            <person name="Tobias N.J."/>
            <person name="Wolff H."/>
            <person name="Djahanschiri B."/>
            <person name="Grundmann F."/>
            <person name="Kronenwerth M."/>
            <person name="Shi Y.M."/>
            <person name="Simonyi S."/>
            <person name="Grun P."/>
            <person name="Shapiro-Ilan D."/>
            <person name="Pidot S.J."/>
            <person name="Stinear T.P."/>
            <person name="Ebersberger I."/>
            <person name="Bode H.B."/>
        </authorList>
    </citation>
    <scope>NUCLEOTIDE SEQUENCE [LARGE SCALE GENOMIC DNA]</scope>
    <source>
        <strain evidence="1 2">DSM 22670</strain>
    </source>
</reference>
<keyword evidence="2" id="KW-1185">Reference proteome</keyword>
<dbReference type="EMBL" id="NJAK01000001">
    <property type="protein sequence ID" value="PHM62649.1"/>
    <property type="molecule type" value="Genomic_DNA"/>
</dbReference>
<proteinExistence type="predicted"/>
<evidence type="ECO:0000313" key="1">
    <source>
        <dbReference type="EMBL" id="PHM62649.1"/>
    </source>
</evidence>
<dbReference type="AlphaFoldDB" id="A0A2D0KGS9"/>
<dbReference type="Proteomes" id="UP000222168">
    <property type="component" value="Unassembled WGS sequence"/>
</dbReference>
<dbReference type="RefSeq" id="WP_099117604.1">
    <property type="nucleotide sequence ID" value="NZ_NJAK01000001.1"/>
</dbReference>
<accession>A0A2D0KGS9</accession>
<evidence type="ECO:0000313" key="2">
    <source>
        <dbReference type="Proteomes" id="UP000222168"/>
    </source>
</evidence>
<dbReference type="OrthoDB" id="6444570at2"/>